<dbReference type="EMBL" id="BAABFT010000013">
    <property type="protein sequence ID" value="GAA4333447.1"/>
    <property type="molecule type" value="Genomic_DNA"/>
</dbReference>
<comment type="caution">
    <text evidence="1">The sequence shown here is derived from an EMBL/GenBank/DDBJ whole genome shotgun (WGS) entry which is preliminary data.</text>
</comment>
<proteinExistence type="predicted"/>
<accession>A0ABP8H2K7</accession>
<organism evidence="1 2">
    <name type="scientific">Mucilaginibacter gynuensis</name>
    <dbReference type="NCBI Taxonomy" id="1302236"/>
    <lineage>
        <taxon>Bacteria</taxon>
        <taxon>Pseudomonadati</taxon>
        <taxon>Bacteroidota</taxon>
        <taxon>Sphingobacteriia</taxon>
        <taxon>Sphingobacteriales</taxon>
        <taxon>Sphingobacteriaceae</taxon>
        <taxon>Mucilaginibacter</taxon>
    </lineage>
</organism>
<dbReference type="Proteomes" id="UP001500582">
    <property type="component" value="Unassembled WGS sequence"/>
</dbReference>
<protein>
    <recommendedName>
        <fullName evidence="3">YXWGXW repeat-containing protein</fullName>
    </recommendedName>
</protein>
<gene>
    <name evidence="1" type="ORF">GCM10023149_40220</name>
</gene>
<evidence type="ECO:0000313" key="1">
    <source>
        <dbReference type="EMBL" id="GAA4333447.1"/>
    </source>
</evidence>
<sequence>MINAQHIKQILTDNMKNLLKGLLAATVLLAATYTSTKAQVSLSVNIGTWTPPPAYSTVNYYYLPEVESYYYAPTRQYVYLDGGNWVWRRSLPVRYNTYNINNGYKVAVYRDRPYRYFNNDRTRYVKYRGYRGNGVVVRDRYVSRPRVINRTHYVARPRVVNRTRYVSRPRVVNHTRVVNRVHVVNRGHGGHGKH</sequence>
<name>A0ABP8H2K7_9SPHI</name>
<keyword evidence="2" id="KW-1185">Reference proteome</keyword>
<reference evidence="2" key="1">
    <citation type="journal article" date="2019" name="Int. J. Syst. Evol. Microbiol.">
        <title>The Global Catalogue of Microorganisms (GCM) 10K type strain sequencing project: providing services to taxonomists for standard genome sequencing and annotation.</title>
        <authorList>
            <consortium name="The Broad Institute Genomics Platform"/>
            <consortium name="The Broad Institute Genome Sequencing Center for Infectious Disease"/>
            <person name="Wu L."/>
            <person name="Ma J."/>
        </authorList>
    </citation>
    <scope>NUCLEOTIDE SEQUENCE [LARGE SCALE GENOMIC DNA]</scope>
    <source>
        <strain evidence="2">JCM 17705</strain>
    </source>
</reference>
<evidence type="ECO:0008006" key="3">
    <source>
        <dbReference type="Google" id="ProtNLM"/>
    </source>
</evidence>
<evidence type="ECO:0000313" key="2">
    <source>
        <dbReference type="Proteomes" id="UP001500582"/>
    </source>
</evidence>